<dbReference type="NCBIfam" id="NF047637">
    <property type="entry name" value="lipo_CC0125"/>
    <property type="match status" value="1"/>
</dbReference>
<keyword evidence="5" id="KW-1185">Reference proteome</keyword>
<accession>A0A1L6JEB0</accession>
<dbReference type="KEGG" id="skr:BRX40_18545"/>
<evidence type="ECO:0000313" key="7">
    <source>
        <dbReference type="Proteomes" id="UP000287746"/>
    </source>
</evidence>
<reference evidence="6 7" key="3">
    <citation type="submission" date="2018-07" db="EMBL/GenBank/DDBJ databases">
        <title>Genomic and Epidemiologic Investigation of an Indolent Hospital Outbreak.</title>
        <authorList>
            <person name="Johnson R.C."/>
            <person name="Deming C."/>
            <person name="Conlan S."/>
            <person name="Zellmer C.J."/>
            <person name="Michelin A.V."/>
            <person name="Lee-Lin S."/>
            <person name="Thomas P.J."/>
            <person name="Park M."/>
            <person name="Weingarten R.A."/>
            <person name="Less J."/>
            <person name="Dekker J.P."/>
            <person name="Frank K.M."/>
            <person name="Musser K.A."/>
            <person name="Mcquiston J.R."/>
            <person name="Henderson D.K."/>
            <person name="Lau A.F."/>
            <person name="Palmore T.N."/>
            <person name="Segre J.A."/>
        </authorList>
    </citation>
    <scope>NUCLEOTIDE SEQUENCE [LARGE SCALE GENOMIC DNA]</scope>
    <source>
        <strain evidence="4 7">SK-CDC1_0717</strain>
        <strain evidence="3 6">SK-NIH.Env10_0317</strain>
    </source>
</reference>
<evidence type="ECO:0000313" key="6">
    <source>
        <dbReference type="Proteomes" id="UP000286681"/>
    </source>
</evidence>
<dbReference type="PROSITE" id="PS51257">
    <property type="entry name" value="PROKAR_LIPOPROTEIN"/>
    <property type="match status" value="1"/>
</dbReference>
<dbReference type="EMBL" id="CP018820">
    <property type="protein sequence ID" value="APR54147.1"/>
    <property type="molecule type" value="Genomic_DNA"/>
</dbReference>
<evidence type="ECO:0000313" key="4">
    <source>
        <dbReference type="EMBL" id="RSY87495.1"/>
    </source>
</evidence>
<dbReference type="Proteomes" id="UP000287746">
    <property type="component" value="Unassembled WGS sequence"/>
</dbReference>
<evidence type="ECO:0000313" key="3">
    <source>
        <dbReference type="EMBL" id="RSV03633.1"/>
    </source>
</evidence>
<reference evidence="2" key="1">
    <citation type="submission" date="2016-12" db="EMBL/GenBank/DDBJ databases">
        <title>Whole genome sequencing of Sphingomonas koreensis.</title>
        <authorList>
            <person name="Conlan S."/>
            <person name="Thomas P.J."/>
            <person name="Mullikin J."/>
            <person name="Palmore T.N."/>
            <person name="Frank K.M."/>
            <person name="Segre J.A."/>
        </authorList>
    </citation>
    <scope>NUCLEOTIDE SEQUENCE</scope>
    <source>
        <strain evidence="2">ABOJV</strain>
    </source>
</reference>
<dbReference type="GeneID" id="44134562"/>
<dbReference type="OrthoDB" id="7172943at2"/>
<name>A0A1L6JEB0_9SPHN</name>
<dbReference type="Proteomes" id="UP000185161">
    <property type="component" value="Chromosome"/>
</dbReference>
<evidence type="ECO:0000313" key="5">
    <source>
        <dbReference type="Proteomes" id="UP000185161"/>
    </source>
</evidence>
<feature type="signal peptide" evidence="1">
    <location>
        <begin position="1"/>
        <end position="25"/>
    </location>
</feature>
<evidence type="ECO:0008006" key="8">
    <source>
        <dbReference type="Google" id="ProtNLM"/>
    </source>
</evidence>
<dbReference type="RefSeq" id="WP_066574759.1">
    <property type="nucleotide sequence ID" value="NZ_CP018820.1"/>
</dbReference>
<organism evidence="2 5">
    <name type="scientific">Sphingomonas koreensis</name>
    <dbReference type="NCBI Taxonomy" id="93064"/>
    <lineage>
        <taxon>Bacteria</taxon>
        <taxon>Pseudomonadati</taxon>
        <taxon>Pseudomonadota</taxon>
        <taxon>Alphaproteobacteria</taxon>
        <taxon>Sphingomonadales</taxon>
        <taxon>Sphingomonadaceae</taxon>
        <taxon>Sphingomonas</taxon>
    </lineage>
</organism>
<dbReference type="Proteomes" id="UP000286681">
    <property type="component" value="Unassembled WGS sequence"/>
</dbReference>
<dbReference type="EMBL" id="QQWO01000007">
    <property type="protein sequence ID" value="RSV03633.1"/>
    <property type="molecule type" value="Genomic_DNA"/>
</dbReference>
<dbReference type="STRING" id="93064.BRX40_18545"/>
<sequence>MRTSQSRRSRVAALALALASASVLASCATPTPYQPATGSGSYRTGYWDEQIESDRFRVTFAGNSLTSRETVERYLLYRAAQLTVERGFDYFTLSDRDTEKKTRTYVDRPFGPGPWGYWGPSWRYYSPRWGWRGWSPFYGDPFWDRDIDVRTVDRYEASAEIVVGRGRKPDNVRAFSAREVLENLGPSISQPPRPR</sequence>
<protein>
    <recommendedName>
        <fullName evidence="8">DUF4136 domain-containing protein</fullName>
    </recommendedName>
</protein>
<gene>
    <name evidence="2" type="ORF">BRX40_18545</name>
    <name evidence="3" type="ORF">CA257_10545</name>
    <name evidence="4" type="ORF">DAH66_07645</name>
</gene>
<dbReference type="EMBL" id="QQYZ01000005">
    <property type="protein sequence ID" value="RSY87495.1"/>
    <property type="molecule type" value="Genomic_DNA"/>
</dbReference>
<evidence type="ECO:0000256" key="1">
    <source>
        <dbReference type="SAM" id="SignalP"/>
    </source>
</evidence>
<feature type="chain" id="PRO_5009867410" description="DUF4136 domain-containing protein" evidence="1">
    <location>
        <begin position="26"/>
        <end position="195"/>
    </location>
</feature>
<keyword evidence="1" id="KW-0732">Signal</keyword>
<dbReference type="AlphaFoldDB" id="A0A1L6JEB0"/>
<reference evidence="5" key="2">
    <citation type="submission" date="2016-12" db="EMBL/GenBank/DDBJ databases">
        <title>Whole genome sequencing of Sphingomonas sp. ABOJV.</title>
        <authorList>
            <person name="Conlan S."/>
            <person name="Thomas P.J."/>
            <person name="Mullikin J."/>
            <person name="Palmore T.N."/>
            <person name="Frank K.M."/>
            <person name="Segre J.A."/>
        </authorList>
    </citation>
    <scope>NUCLEOTIDE SEQUENCE [LARGE SCALE GENOMIC DNA]</scope>
    <source>
        <strain evidence="5">ABOJV</strain>
    </source>
</reference>
<evidence type="ECO:0000313" key="2">
    <source>
        <dbReference type="EMBL" id="APR54147.1"/>
    </source>
</evidence>
<proteinExistence type="predicted"/>